<evidence type="ECO:0008006" key="4">
    <source>
        <dbReference type="Google" id="ProtNLM"/>
    </source>
</evidence>
<feature type="chain" id="PRO_5045878868" description="Outer membrane protein beta-barrel domain-containing protein" evidence="1">
    <location>
        <begin position="23"/>
        <end position="164"/>
    </location>
</feature>
<name>A0ABT3P9M7_9ALTE</name>
<evidence type="ECO:0000313" key="3">
    <source>
        <dbReference type="Proteomes" id="UP001142810"/>
    </source>
</evidence>
<gene>
    <name evidence="2" type="ORF">OPS25_13285</name>
</gene>
<feature type="signal peptide" evidence="1">
    <location>
        <begin position="1"/>
        <end position="22"/>
    </location>
</feature>
<dbReference type="RefSeq" id="WP_265618255.1">
    <property type="nucleotide sequence ID" value="NZ_JAPFRD010000011.1"/>
</dbReference>
<dbReference type="Proteomes" id="UP001142810">
    <property type="component" value="Unassembled WGS sequence"/>
</dbReference>
<accession>A0ABT3P9M7</accession>
<comment type="caution">
    <text evidence="2">The sequence shown here is derived from an EMBL/GenBank/DDBJ whole genome shotgun (WGS) entry which is preliminary data.</text>
</comment>
<organism evidence="2 3">
    <name type="scientific">Alteromonas aquimaris</name>
    <dbReference type="NCBI Taxonomy" id="2998417"/>
    <lineage>
        <taxon>Bacteria</taxon>
        <taxon>Pseudomonadati</taxon>
        <taxon>Pseudomonadota</taxon>
        <taxon>Gammaproteobacteria</taxon>
        <taxon>Alteromonadales</taxon>
        <taxon>Alteromonadaceae</taxon>
        <taxon>Alteromonas/Salinimonas group</taxon>
        <taxon>Alteromonas</taxon>
    </lineage>
</organism>
<proteinExistence type="predicted"/>
<reference evidence="2" key="1">
    <citation type="submission" date="2022-11" db="EMBL/GenBank/DDBJ databases">
        <title>Alteromonas sp. nov., isolated from sea water of the Qingdao.</title>
        <authorList>
            <person name="Wang Q."/>
        </authorList>
    </citation>
    <scope>NUCLEOTIDE SEQUENCE</scope>
    <source>
        <strain evidence="2">ASW11-7</strain>
    </source>
</reference>
<evidence type="ECO:0000256" key="1">
    <source>
        <dbReference type="SAM" id="SignalP"/>
    </source>
</evidence>
<dbReference type="EMBL" id="JAPFRD010000011">
    <property type="protein sequence ID" value="MCW8109477.1"/>
    <property type="molecule type" value="Genomic_DNA"/>
</dbReference>
<keyword evidence="3" id="KW-1185">Reference proteome</keyword>
<keyword evidence="1" id="KW-0732">Signal</keyword>
<protein>
    <recommendedName>
        <fullName evidence="4">Outer membrane protein beta-barrel domain-containing protein</fullName>
    </recommendedName>
</protein>
<evidence type="ECO:0000313" key="2">
    <source>
        <dbReference type="EMBL" id="MCW8109477.1"/>
    </source>
</evidence>
<sequence length="164" mass="18418">MKYALHKTTLICLLMCPCYAMAADYIADERPSTNAANPVESVISYQTEFLPKWSFDLKFDRQLPDQSIWLDTIDQRSPIESVRISASRLISSNSSQRLFAAVQSSNHSDVDDTFLLLPTNAGNAASFGWQLGEPESLSMALEFEYREVGEVDINTLMMGVQYAF</sequence>